<reference evidence="2 3" key="1">
    <citation type="journal article" date="2014" name="Am. J. Bot.">
        <title>Genome assembly and annotation for red clover (Trifolium pratense; Fabaceae).</title>
        <authorList>
            <person name="Istvanek J."/>
            <person name="Jaros M."/>
            <person name="Krenek A."/>
            <person name="Repkova J."/>
        </authorList>
    </citation>
    <scope>NUCLEOTIDE SEQUENCE [LARGE SCALE GENOMIC DNA]</scope>
    <source>
        <strain evidence="3">cv. Tatra</strain>
        <tissue evidence="2">Young leaves</tissue>
    </source>
</reference>
<dbReference type="STRING" id="57577.A0A2K3PQQ5"/>
<dbReference type="SMART" id="SM00367">
    <property type="entry name" value="LRR_CC"/>
    <property type="match status" value="10"/>
</dbReference>
<reference evidence="2 3" key="2">
    <citation type="journal article" date="2017" name="Front. Plant Sci.">
        <title>Gene Classification and Mining of Molecular Markers Useful in Red Clover (Trifolium pratense) Breeding.</title>
        <authorList>
            <person name="Istvanek J."/>
            <person name="Dluhosova J."/>
            <person name="Dluhos P."/>
            <person name="Patkova L."/>
            <person name="Nedelnik J."/>
            <person name="Repkova J."/>
        </authorList>
    </citation>
    <scope>NUCLEOTIDE SEQUENCE [LARGE SCALE GENOMIC DNA]</scope>
    <source>
        <strain evidence="3">cv. Tatra</strain>
        <tissue evidence="2">Young leaves</tissue>
    </source>
</reference>
<dbReference type="InterPro" id="IPR006553">
    <property type="entry name" value="Leu-rich_rpt_Cys-con_subtyp"/>
</dbReference>
<dbReference type="SUPFAM" id="SSF52047">
    <property type="entry name" value="RNI-like"/>
    <property type="match status" value="2"/>
</dbReference>
<dbReference type="EMBL" id="ASHM01009518">
    <property type="protein sequence ID" value="PNY17616.1"/>
    <property type="molecule type" value="Genomic_DNA"/>
</dbReference>
<dbReference type="InterPro" id="IPR032675">
    <property type="entry name" value="LRR_dom_sf"/>
</dbReference>
<gene>
    <name evidence="2" type="ORF">L195_g014364</name>
</gene>
<protein>
    <submittedName>
        <fullName evidence="2">F-box/LRR-repeat protein</fullName>
    </submittedName>
</protein>
<evidence type="ECO:0000259" key="1">
    <source>
        <dbReference type="Pfam" id="PF25372"/>
    </source>
</evidence>
<dbReference type="PANTHER" id="PTHR13318:SF106">
    <property type="entry name" value="F-BOX_LRR-REPEAT PROTEIN 2"/>
    <property type="match status" value="1"/>
</dbReference>
<accession>A0A2K3PQQ5</accession>
<dbReference type="PANTHER" id="PTHR13318">
    <property type="entry name" value="PARTNER OF PAIRED, ISOFORM B-RELATED"/>
    <property type="match status" value="1"/>
</dbReference>
<evidence type="ECO:0000313" key="2">
    <source>
        <dbReference type="EMBL" id="PNY17616.1"/>
    </source>
</evidence>
<dbReference type="InterPro" id="IPR057207">
    <property type="entry name" value="FBXL15_LRR"/>
</dbReference>
<organism evidence="2 3">
    <name type="scientific">Trifolium pratense</name>
    <name type="common">Red clover</name>
    <dbReference type="NCBI Taxonomy" id="57577"/>
    <lineage>
        <taxon>Eukaryota</taxon>
        <taxon>Viridiplantae</taxon>
        <taxon>Streptophyta</taxon>
        <taxon>Embryophyta</taxon>
        <taxon>Tracheophyta</taxon>
        <taxon>Spermatophyta</taxon>
        <taxon>Magnoliopsida</taxon>
        <taxon>eudicotyledons</taxon>
        <taxon>Gunneridae</taxon>
        <taxon>Pentapetalae</taxon>
        <taxon>rosids</taxon>
        <taxon>fabids</taxon>
        <taxon>Fabales</taxon>
        <taxon>Fabaceae</taxon>
        <taxon>Papilionoideae</taxon>
        <taxon>50 kb inversion clade</taxon>
        <taxon>NPAAA clade</taxon>
        <taxon>Hologalegina</taxon>
        <taxon>IRL clade</taxon>
        <taxon>Trifolieae</taxon>
        <taxon>Trifolium</taxon>
    </lineage>
</organism>
<dbReference type="OrthoDB" id="6066220at2759"/>
<proteinExistence type="predicted"/>
<sequence>MAIVEELYLPEECWEHILKIFLKECGYHSRYLQSPSVVSKQFLSVTDSCTSSLTIFNQTLPFLPRLFQRFTNLTSLDLSHFTGNRDVLLTNISRFGLQVKSLNLSNHCYIPVYGLHVFSQQITTLTSLICSGIYSFRKSDLFLIADCFPFLEELDLSSSSSEYYSFYEDFDINAVSLALPKLRKVNFSGSNYIKDSSLFHLCKNCEFLEEVVMFNCKHLTHFGIASAIRERPYLRSLCTNLPRILNIDMELIDSLRSLKCLSVLDLSCSFISDQLLSSLADEGLPLRRLVLRDCGGYSYTGILDLLSKSPRFLQHLDLQHAMFLNDQLVAELSKYLLSLVSINLRYCSKLTESTLFVLVETCPFLDEIRMEYTHIGKSCVDKYSSFRDSVVNRRMKMKSLHLGYNQYLNNETIKFFASIFPNLQLIDVSECHCISDDGIVEVLRCCQIMHLNLTSCQKVNLLAMNFQVPKLEVLNLSFTRIDDKTLDAISKSCTGLLQLDLKRCYNITGKGVKQVVENCTQLREINLQHCCKVSSDVDFQTAMVLLRPSLRKIIPPYDFRPSNSKWKPLFGRGCFRF</sequence>
<dbReference type="GO" id="GO:0031146">
    <property type="term" value="P:SCF-dependent proteasomal ubiquitin-dependent protein catabolic process"/>
    <property type="evidence" value="ECO:0007669"/>
    <property type="project" value="TreeGrafter"/>
</dbReference>
<dbReference type="Proteomes" id="UP000236291">
    <property type="component" value="Unassembled WGS sequence"/>
</dbReference>
<dbReference type="Pfam" id="PF25372">
    <property type="entry name" value="DUF7885"/>
    <property type="match status" value="1"/>
</dbReference>
<name>A0A2K3PQQ5_TRIPR</name>
<dbReference type="Gene3D" id="3.80.10.10">
    <property type="entry name" value="Ribonuclease Inhibitor"/>
    <property type="match status" value="3"/>
</dbReference>
<dbReference type="AlphaFoldDB" id="A0A2K3PQQ5"/>
<dbReference type="GO" id="GO:0019005">
    <property type="term" value="C:SCF ubiquitin ligase complex"/>
    <property type="evidence" value="ECO:0007669"/>
    <property type="project" value="TreeGrafter"/>
</dbReference>
<feature type="domain" description="F-box/LRR-repeat protein 15-like leucin rich repeat" evidence="1">
    <location>
        <begin position="180"/>
        <end position="358"/>
    </location>
</feature>
<evidence type="ECO:0000313" key="3">
    <source>
        <dbReference type="Proteomes" id="UP000236291"/>
    </source>
</evidence>
<comment type="caution">
    <text evidence="2">The sequence shown here is derived from an EMBL/GenBank/DDBJ whole genome shotgun (WGS) entry which is preliminary data.</text>
</comment>